<protein>
    <submittedName>
        <fullName evidence="2">Uncharacterized protein</fullName>
    </submittedName>
</protein>
<feature type="transmembrane region" description="Helical" evidence="1">
    <location>
        <begin position="21"/>
        <end position="41"/>
    </location>
</feature>
<keyword evidence="1" id="KW-1133">Transmembrane helix</keyword>
<dbReference type="Gramene" id="LPERR08G20430.1">
    <property type="protein sequence ID" value="LPERR08G20430.1"/>
    <property type="gene ID" value="LPERR08G20430"/>
</dbReference>
<keyword evidence="1" id="KW-0812">Transmembrane</keyword>
<evidence type="ECO:0000313" key="3">
    <source>
        <dbReference type="Proteomes" id="UP000032180"/>
    </source>
</evidence>
<sequence length="345" mass="38640">MEVQIGNGKKRQLNGPLSQGNHVCLNVSLGTLAVLQMYLLIACQKKFKCSGFLGCPVLTSPSSNAQLDSMRIIFAQLSNLNRMIMRDSLLQAQLHHDLMLGQYQVQFVKHDELENRSCDGGSAEKAEAGESLTFFTFLLNGEFTNALPQDEDLPFVWDSINNQLDQIHQIQDLQHQINEQAAQAAQIAQAQVSQNVNAMQVEIEDNQHGEVQDFMSVEDFSFDDSSLGSDIAQILLVGCTWENKSFLLGHQHHLCLLPVYLLRPALLLQILVEGHKEKGSFWWKDIFRLIPLFRAVSNYSTHMGYNFVLEGHMAYSNSGGTISTTVHLCKTYGFISLSSTADHYS</sequence>
<reference evidence="2 3" key="1">
    <citation type="submission" date="2012-08" db="EMBL/GenBank/DDBJ databases">
        <title>Oryza genome evolution.</title>
        <authorList>
            <person name="Wing R.A."/>
        </authorList>
    </citation>
    <scope>NUCLEOTIDE SEQUENCE</scope>
</reference>
<organism evidence="2 3">
    <name type="scientific">Leersia perrieri</name>
    <dbReference type="NCBI Taxonomy" id="77586"/>
    <lineage>
        <taxon>Eukaryota</taxon>
        <taxon>Viridiplantae</taxon>
        <taxon>Streptophyta</taxon>
        <taxon>Embryophyta</taxon>
        <taxon>Tracheophyta</taxon>
        <taxon>Spermatophyta</taxon>
        <taxon>Magnoliopsida</taxon>
        <taxon>Liliopsida</taxon>
        <taxon>Poales</taxon>
        <taxon>Poaceae</taxon>
        <taxon>BOP clade</taxon>
        <taxon>Oryzoideae</taxon>
        <taxon>Oryzeae</taxon>
        <taxon>Oryzinae</taxon>
        <taxon>Leersia</taxon>
    </lineage>
</organism>
<evidence type="ECO:0000313" key="2">
    <source>
        <dbReference type="EnsemblPlants" id="LPERR08G20430.1"/>
    </source>
</evidence>
<reference evidence="2" key="3">
    <citation type="submission" date="2015-04" db="UniProtKB">
        <authorList>
            <consortium name="EnsemblPlants"/>
        </authorList>
    </citation>
    <scope>IDENTIFICATION</scope>
</reference>
<keyword evidence="3" id="KW-1185">Reference proteome</keyword>
<keyword evidence="1" id="KW-0472">Membrane</keyword>
<reference evidence="3" key="2">
    <citation type="submission" date="2013-12" db="EMBL/GenBank/DDBJ databases">
        <authorList>
            <person name="Yu Y."/>
            <person name="Lee S."/>
            <person name="de Baynast K."/>
            <person name="Wissotski M."/>
            <person name="Liu L."/>
            <person name="Talag J."/>
            <person name="Goicoechea J."/>
            <person name="Angelova A."/>
            <person name="Jetty R."/>
            <person name="Kudrna D."/>
            <person name="Golser W."/>
            <person name="Rivera L."/>
            <person name="Zhang J."/>
            <person name="Wing R."/>
        </authorList>
    </citation>
    <scope>NUCLEOTIDE SEQUENCE</scope>
</reference>
<evidence type="ECO:0000256" key="1">
    <source>
        <dbReference type="SAM" id="Phobius"/>
    </source>
</evidence>
<name>A0A0D9XAX8_9ORYZ</name>
<dbReference type="Proteomes" id="UP000032180">
    <property type="component" value="Chromosome 8"/>
</dbReference>
<proteinExistence type="predicted"/>
<dbReference type="AlphaFoldDB" id="A0A0D9XAX8"/>
<dbReference type="EnsemblPlants" id="LPERR08G20430.1">
    <property type="protein sequence ID" value="LPERR08G20430.1"/>
    <property type="gene ID" value="LPERR08G20430"/>
</dbReference>
<dbReference type="HOGENOM" id="CLU_805011_0_0_1"/>
<accession>A0A0D9XAX8</accession>